<evidence type="ECO:0000256" key="2">
    <source>
        <dbReference type="ARBA" id="ARBA00022898"/>
    </source>
</evidence>
<dbReference type="InterPro" id="IPR050214">
    <property type="entry name" value="Cys_Synth/Cystath_Beta-Synth"/>
</dbReference>
<name>A0ABQ6R4W2_9BACT</name>
<dbReference type="Proteomes" id="UP001342631">
    <property type="component" value="Unassembled WGS sequence"/>
</dbReference>
<dbReference type="Gene3D" id="3.40.50.1100">
    <property type="match status" value="2"/>
</dbReference>
<dbReference type="InterPro" id="IPR000634">
    <property type="entry name" value="Ser/Thr_deHydtase_PyrdxlP-BS"/>
</dbReference>
<keyword evidence="2" id="KW-0663">Pyridoxal phosphate</keyword>
<dbReference type="PROSITE" id="PS00165">
    <property type="entry name" value="DEHYDRATASE_SER_THR"/>
    <property type="match status" value="1"/>
</dbReference>
<gene>
    <name evidence="4" type="ORF">ASNO1_75760</name>
</gene>
<dbReference type="InterPro" id="IPR036052">
    <property type="entry name" value="TrpB-like_PALP_sf"/>
</dbReference>
<keyword evidence="5" id="KW-1185">Reference proteome</keyword>
<feature type="domain" description="Tryptophan synthase beta chain-like PALP" evidence="3">
    <location>
        <begin position="9"/>
        <end position="302"/>
    </location>
</feature>
<dbReference type="CDD" id="cd01561">
    <property type="entry name" value="CBS_like"/>
    <property type="match status" value="1"/>
</dbReference>
<reference evidence="4 5" key="1">
    <citation type="journal article" date="2024" name="Arch. Microbiol.">
        <title>Corallococcus caeni sp. nov., a novel myxobacterium isolated from activated sludge.</title>
        <authorList>
            <person name="Tomita S."/>
            <person name="Nakai R."/>
            <person name="Kuroda K."/>
            <person name="Kurashita H."/>
            <person name="Hatamoto M."/>
            <person name="Yamaguchi T."/>
            <person name="Narihiro T."/>
        </authorList>
    </citation>
    <scope>NUCLEOTIDE SEQUENCE [LARGE SCALE GENOMIC DNA]</scope>
    <source>
        <strain evidence="4 5">NO1</strain>
    </source>
</reference>
<dbReference type="InterPro" id="IPR001216">
    <property type="entry name" value="P-phosphate_BS"/>
</dbReference>
<evidence type="ECO:0000259" key="3">
    <source>
        <dbReference type="Pfam" id="PF00291"/>
    </source>
</evidence>
<evidence type="ECO:0000313" key="5">
    <source>
        <dbReference type="Proteomes" id="UP001342631"/>
    </source>
</evidence>
<dbReference type="PROSITE" id="PS00901">
    <property type="entry name" value="CYS_SYNTHASE"/>
    <property type="match status" value="1"/>
</dbReference>
<evidence type="ECO:0000256" key="1">
    <source>
        <dbReference type="ARBA" id="ARBA00001933"/>
    </source>
</evidence>
<dbReference type="RefSeq" id="WP_338282616.1">
    <property type="nucleotide sequence ID" value="NZ_BTTX01000012.1"/>
</dbReference>
<comment type="caution">
    <text evidence="4">The sequence shown here is derived from an EMBL/GenBank/DDBJ whole genome shotgun (WGS) entry which is preliminary data.</text>
</comment>
<proteinExistence type="predicted"/>
<evidence type="ECO:0000313" key="4">
    <source>
        <dbReference type="EMBL" id="GMU11322.1"/>
    </source>
</evidence>
<dbReference type="PANTHER" id="PTHR10314">
    <property type="entry name" value="CYSTATHIONINE BETA-SYNTHASE"/>
    <property type="match status" value="1"/>
</dbReference>
<protein>
    <submittedName>
        <fullName evidence="4">Cysteine synthase A</fullName>
    </submittedName>
</protein>
<dbReference type="EMBL" id="BTTX01000012">
    <property type="protein sequence ID" value="GMU11322.1"/>
    <property type="molecule type" value="Genomic_DNA"/>
</dbReference>
<dbReference type="NCBIfam" id="NF007989">
    <property type="entry name" value="PRK10717.1"/>
    <property type="match status" value="1"/>
</dbReference>
<sequence length="336" mass="36277">MAPRMGSLWDAVGNTPLLRMGSLSRQTGCDIVAKAEFMNPGGSIKDRAAKGMIQRAEATGQLKPGGTIVEGTAGNTGIGLGLLGRERGYRVVVTMPDNQAREKYELLEAMGVEVRRVPAVPFSNPSHFFHQARVLAEANGWAWMNQFENTANGDFHYATTGPEIWEQAEGKVDVLVAAVGSGGTLSGTSRYLKEKNPALRVVLVDPPGSGLYCQVRTGKMETAGSSITEGIGIMRLTENFRQARVDEAMRLEDQDMLEMLYHLAREDALVVGTSAALNVRAAWEVARKHQGQGLRIVTFLCDHGSRYASKVFNPEFLASKALTVKALPAVRGSGEG</sequence>
<accession>A0ABQ6R4W2</accession>
<organism evidence="4 5">
    <name type="scientific">Corallococcus caeni</name>
    <dbReference type="NCBI Taxonomy" id="3082388"/>
    <lineage>
        <taxon>Bacteria</taxon>
        <taxon>Pseudomonadati</taxon>
        <taxon>Myxococcota</taxon>
        <taxon>Myxococcia</taxon>
        <taxon>Myxococcales</taxon>
        <taxon>Cystobacterineae</taxon>
        <taxon>Myxococcaceae</taxon>
        <taxon>Corallococcus</taxon>
    </lineage>
</organism>
<dbReference type="Pfam" id="PF00291">
    <property type="entry name" value="PALP"/>
    <property type="match status" value="1"/>
</dbReference>
<dbReference type="InterPro" id="IPR001926">
    <property type="entry name" value="TrpB-like_PALP"/>
</dbReference>
<dbReference type="SUPFAM" id="SSF53686">
    <property type="entry name" value="Tryptophan synthase beta subunit-like PLP-dependent enzymes"/>
    <property type="match status" value="1"/>
</dbReference>
<comment type="cofactor">
    <cofactor evidence="1">
        <name>pyridoxal 5'-phosphate</name>
        <dbReference type="ChEBI" id="CHEBI:597326"/>
    </cofactor>
</comment>